<proteinExistence type="predicted"/>
<protein>
    <submittedName>
        <fullName evidence="1">Uncharacterized protein</fullName>
    </submittedName>
</protein>
<dbReference type="EMBL" id="GBRH01182905">
    <property type="protein sequence ID" value="JAE14991.1"/>
    <property type="molecule type" value="Transcribed_RNA"/>
</dbReference>
<evidence type="ECO:0000313" key="1">
    <source>
        <dbReference type="EMBL" id="JAE14991.1"/>
    </source>
</evidence>
<reference evidence="1" key="1">
    <citation type="submission" date="2014-09" db="EMBL/GenBank/DDBJ databases">
        <authorList>
            <person name="Magalhaes I.L.F."/>
            <person name="Oliveira U."/>
            <person name="Santos F.R."/>
            <person name="Vidigal T.H.D.A."/>
            <person name="Brescovit A.D."/>
            <person name="Santos A.J."/>
        </authorList>
    </citation>
    <scope>NUCLEOTIDE SEQUENCE</scope>
    <source>
        <tissue evidence="1">Shoot tissue taken approximately 20 cm above the soil surface</tissue>
    </source>
</reference>
<reference evidence="1" key="2">
    <citation type="journal article" date="2015" name="Data Brief">
        <title>Shoot transcriptome of the giant reed, Arundo donax.</title>
        <authorList>
            <person name="Barrero R.A."/>
            <person name="Guerrero F.D."/>
            <person name="Moolhuijzen P."/>
            <person name="Goolsby J.A."/>
            <person name="Tidwell J."/>
            <person name="Bellgard S.E."/>
            <person name="Bellgard M.I."/>
        </authorList>
    </citation>
    <scope>NUCLEOTIDE SEQUENCE</scope>
    <source>
        <tissue evidence="1">Shoot tissue taken approximately 20 cm above the soil surface</tissue>
    </source>
</reference>
<organism evidence="1">
    <name type="scientific">Arundo donax</name>
    <name type="common">Giant reed</name>
    <name type="synonym">Donax arundinaceus</name>
    <dbReference type="NCBI Taxonomy" id="35708"/>
    <lineage>
        <taxon>Eukaryota</taxon>
        <taxon>Viridiplantae</taxon>
        <taxon>Streptophyta</taxon>
        <taxon>Embryophyta</taxon>
        <taxon>Tracheophyta</taxon>
        <taxon>Spermatophyta</taxon>
        <taxon>Magnoliopsida</taxon>
        <taxon>Liliopsida</taxon>
        <taxon>Poales</taxon>
        <taxon>Poaceae</taxon>
        <taxon>PACMAD clade</taxon>
        <taxon>Arundinoideae</taxon>
        <taxon>Arundineae</taxon>
        <taxon>Arundo</taxon>
    </lineage>
</organism>
<accession>A0A0A9FXG1</accession>
<dbReference type="AlphaFoldDB" id="A0A0A9FXG1"/>
<name>A0A0A9FXG1_ARUDO</name>
<sequence length="47" mass="5304">MGPLFRQYLLRATHLSTPHTVGTRVQAKRLKSQMEGLVLSLEKLGKL</sequence>